<feature type="domain" description="Helicase ATP-binding" evidence="12">
    <location>
        <begin position="294"/>
        <end position="439"/>
    </location>
</feature>
<evidence type="ECO:0000313" key="14">
    <source>
        <dbReference type="Proteomes" id="UP000272464"/>
    </source>
</evidence>
<dbReference type="GO" id="GO:0005524">
    <property type="term" value="F:ATP binding"/>
    <property type="evidence" value="ECO:0007669"/>
    <property type="project" value="UniProtKB-KW"/>
</dbReference>
<dbReference type="Gene3D" id="3.90.1570.50">
    <property type="match status" value="2"/>
</dbReference>
<dbReference type="Pfam" id="PF22679">
    <property type="entry name" value="T1R_D3-like"/>
    <property type="match status" value="1"/>
</dbReference>
<dbReference type="Proteomes" id="UP000272464">
    <property type="component" value="Unassembled WGS sequence"/>
</dbReference>
<evidence type="ECO:0000256" key="7">
    <source>
        <dbReference type="ARBA" id="ARBA00022759"/>
    </source>
</evidence>
<name>A0A433X8S6_9BACL</name>
<evidence type="ECO:0000256" key="8">
    <source>
        <dbReference type="ARBA" id="ARBA00022801"/>
    </source>
</evidence>
<evidence type="ECO:0000256" key="4">
    <source>
        <dbReference type="ARBA" id="ARBA00022722"/>
    </source>
</evidence>
<evidence type="ECO:0000256" key="10">
    <source>
        <dbReference type="ARBA" id="ARBA00023125"/>
    </source>
</evidence>
<dbReference type="SMART" id="SM00487">
    <property type="entry name" value="DEXDc"/>
    <property type="match status" value="1"/>
</dbReference>
<dbReference type="CDD" id="cd18800">
    <property type="entry name" value="SF2_C_EcoR124I-like"/>
    <property type="match status" value="1"/>
</dbReference>
<dbReference type="InterPro" id="IPR040980">
    <property type="entry name" value="SWI2_SNF2"/>
</dbReference>
<dbReference type="PANTHER" id="PTHR30195">
    <property type="entry name" value="TYPE I SITE-SPECIFIC DEOXYRIBONUCLEASE PROTEIN SUBUNIT M AND R"/>
    <property type="match status" value="1"/>
</dbReference>
<evidence type="ECO:0000256" key="9">
    <source>
        <dbReference type="ARBA" id="ARBA00022840"/>
    </source>
</evidence>
<dbReference type="PANTHER" id="PTHR30195:SF16">
    <property type="entry name" value="TYPE I RESTRICTION ENZYME ENDONUCLEASE SUBUNIT"/>
    <property type="match status" value="1"/>
</dbReference>
<evidence type="ECO:0000256" key="2">
    <source>
        <dbReference type="ARBA" id="ARBA00008598"/>
    </source>
</evidence>
<dbReference type="SUPFAM" id="SSF52540">
    <property type="entry name" value="P-loop containing nucleoside triphosphate hydrolases"/>
    <property type="match status" value="1"/>
</dbReference>
<comment type="function">
    <text evidence="11">Subunit R is required for both nuclease and ATPase activities, but not for modification.</text>
</comment>
<evidence type="ECO:0000259" key="12">
    <source>
        <dbReference type="PROSITE" id="PS51192"/>
    </source>
</evidence>
<dbReference type="Gene3D" id="3.40.50.300">
    <property type="entry name" value="P-loop containing nucleotide triphosphate hydrolases"/>
    <property type="match status" value="2"/>
</dbReference>
<dbReference type="CDD" id="cd18030">
    <property type="entry name" value="DEXHc_RE_I_HsdR"/>
    <property type="match status" value="1"/>
</dbReference>
<keyword evidence="8 11" id="KW-0378">Hydrolase</keyword>
<keyword evidence="9 11" id="KW-0067">ATP-binding</keyword>
<dbReference type="GO" id="GO:0003677">
    <property type="term" value="F:DNA binding"/>
    <property type="evidence" value="ECO:0007669"/>
    <property type="project" value="UniProtKB-KW"/>
</dbReference>
<dbReference type="InterPro" id="IPR027417">
    <property type="entry name" value="P-loop_NTPase"/>
</dbReference>
<evidence type="ECO:0000256" key="3">
    <source>
        <dbReference type="ARBA" id="ARBA00011296"/>
    </source>
</evidence>
<dbReference type="AlphaFoldDB" id="A0A433X8S6"/>
<evidence type="ECO:0000256" key="11">
    <source>
        <dbReference type="RuleBase" id="RU364115"/>
    </source>
</evidence>
<accession>A0A433X8S6</accession>
<comment type="caution">
    <text evidence="13">The sequence shown here is derived from an EMBL/GenBank/DDBJ whole genome shotgun (WGS) entry which is preliminary data.</text>
</comment>
<dbReference type="InterPro" id="IPR051268">
    <property type="entry name" value="Type-I_R_enzyme_R_subunit"/>
</dbReference>
<comment type="catalytic activity">
    <reaction evidence="1 11">
        <text>Endonucleolytic cleavage of DNA to give random double-stranded fragments with terminal 5'-phosphates, ATP is simultaneously hydrolyzed.</text>
        <dbReference type="EC" id="3.1.21.3"/>
    </reaction>
</comment>
<dbReference type="InterPro" id="IPR007409">
    <property type="entry name" value="Restrct_endonuc_type1_HsdR_N"/>
</dbReference>
<dbReference type="Pfam" id="PF18766">
    <property type="entry name" value="SWI2_SNF2"/>
    <property type="match status" value="1"/>
</dbReference>
<keyword evidence="14" id="KW-1185">Reference proteome</keyword>
<protein>
    <recommendedName>
        <fullName evidence="11">Type I restriction enzyme endonuclease subunit</fullName>
        <shortName evidence="11">R protein</shortName>
        <ecNumber evidence="11">3.1.21.3</ecNumber>
    </recommendedName>
    <alternativeName>
        <fullName evidence="11">Type-1 restriction enzyme R protein</fullName>
    </alternativeName>
</protein>
<dbReference type="InterPro" id="IPR022625">
    <property type="entry name" value="TypeI_RM_Rsu_C"/>
</dbReference>
<keyword evidence="4" id="KW-0540">Nuclease</keyword>
<dbReference type="EMBL" id="RZNX01000004">
    <property type="protein sequence ID" value="RUT30485.1"/>
    <property type="molecule type" value="Genomic_DNA"/>
</dbReference>
<keyword evidence="7 13" id="KW-0255">Endonuclease</keyword>
<dbReference type="PROSITE" id="PS51192">
    <property type="entry name" value="HELICASE_ATP_BIND_1"/>
    <property type="match status" value="1"/>
</dbReference>
<gene>
    <name evidence="13" type="ORF">EJP77_11630</name>
</gene>
<evidence type="ECO:0000256" key="1">
    <source>
        <dbReference type="ARBA" id="ARBA00000851"/>
    </source>
</evidence>
<sequence>MSEYKTIAESNNYIVLDKYSKIAEQGASYQTEANLERELIQDLVNQGYDFLPDLTSPEQMLANIRVQIQDLNKTQFSDAEWLRFCEQYLDKPSDNHVDKTRKIHDDYIYDFVFDDGHIQNIYLVDKYNMAHNKVQVISQFEQKGTHVNRYDVTILVNGLPLVQVELKKRGVAIREAFNQVHRYSKESFNSENSLFKYVQIFVISNGTDSRYFANTTKRDKNSFDFSMNWANADNILIKDLKDFTATYFQKDTLLNVLLKYSVFDVSDNLLVMRPYQIAAVERILWKIKSAYQAKKWSTIGSGGYIWHTTGSGKTLTSFKAARLATELDFIDKVFFVVDRKDLDFQTMKEYQRFSPDSVNGSESTAGLKRNIKKDDNKIIVTTIQKLNNLMKSETELPIYNKQVVFIFDEAHRSQFGEAQKKIKKKFKKFYQFGFTGTPIFPENALGSETTASVFGREVHSYVITDAIRDEKVLKFKVDYNDVRPKFKTIEKEQDEKKLSTAENKEALLHPERIKEISQYILNNFRVKTHRLNANGKGFNAMFAVSSVDAAKLYYESLNKLQQGSNNPLKIATIFSFAANEEQTAIGEIIDETFEPLAMDSSAKEFLSSAIKDYNALFKTNFGVESKEFQNYYRDLAKRVKDKEIDLLIVVGMFLTGFDAPTLNTLFVDKNLRYHGLMQAYSRTNRIYDSTKTFGNIVTFRDLEQATIDAITRFGNKNKYIRNVVLEKSFKEYMEGFTDIATGEARRGYIYVVKELQERFPNVDDIVTEKDKKEFAKLFGEYLRVENILQNYDEFTGLKALQTIDMTDPKALEDFKSTHYVTDEDIAVMQEIQVLEERAVQDYRSSYNDIRDWLRREKAGKGKDNSSIDWDDVVFEVDLLKSQEINLDYILELIFEHNKKVKDKAFLVEEVRRLIRSSVGNRAKESLVVDFINQADLDSIQDKASIIEAFFAFAQTEQMREAEELISTENLNEDAAKRYILTSLKREYASENGTELNEVLPKMSPLNPQYLTKKQSVFQKISAFVDKFKGVGGKI</sequence>
<reference evidence="13 14" key="1">
    <citation type="submission" date="2018-12" db="EMBL/GenBank/DDBJ databases">
        <authorList>
            <person name="Sun L."/>
            <person name="Chen Z."/>
        </authorList>
    </citation>
    <scope>NUCLEOTIDE SEQUENCE [LARGE SCALE GENOMIC DNA]</scope>
    <source>
        <strain evidence="13 14">3-5-3</strain>
    </source>
</reference>
<keyword evidence="10 11" id="KW-0238">DNA-binding</keyword>
<dbReference type="GO" id="GO:0009035">
    <property type="term" value="F:type I site-specific deoxyribonuclease activity"/>
    <property type="evidence" value="ECO:0007669"/>
    <property type="project" value="UniProtKB-EC"/>
</dbReference>
<comment type="similarity">
    <text evidence="2 11">Belongs to the HsdR family.</text>
</comment>
<evidence type="ECO:0000256" key="6">
    <source>
        <dbReference type="ARBA" id="ARBA00022747"/>
    </source>
</evidence>
<evidence type="ECO:0000313" key="13">
    <source>
        <dbReference type="EMBL" id="RUT30485.1"/>
    </source>
</evidence>
<dbReference type="RefSeq" id="WP_127199417.1">
    <property type="nucleotide sequence ID" value="NZ_RZNX01000004.1"/>
</dbReference>
<evidence type="ECO:0000256" key="5">
    <source>
        <dbReference type="ARBA" id="ARBA00022741"/>
    </source>
</evidence>
<dbReference type="InterPro" id="IPR004473">
    <property type="entry name" value="Restrct_endonuc_typeI_HsdR"/>
</dbReference>
<dbReference type="EC" id="3.1.21.3" evidence="11"/>
<dbReference type="Gene3D" id="1.20.58.2040">
    <property type="match status" value="1"/>
</dbReference>
<keyword evidence="5 11" id="KW-0547">Nucleotide-binding</keyword>
<proteinExistence type="inferred from homology"/>
<organism evidence="13 14">
    <name type="scientific">Paenibacillus zeisoli</name>
    <dbReference type="NCBI Taxonomy" id="2496267"/>
    <lineage>
        <taxon>Bacteria</taxon>
        <taxon>Bacillati</taxon>
        <taxon>Bacillota</taxon>
        <taxon>Bacilli</taxon>
        <taxon>Bacillales</taxon>
        <taxon>Paenibacillaceae</taxon>
        <taxon>Paenibacillus</taxon>
    </lineage>
</organism>
<dbReference type="OrthoDB" id="9758243at2"/>
<dbReference type="NCBIfam" id="TIGR00348">
    <property type="entry name" value="hsdR"/>
    <property type="match status" value="1"/>
</dbReference>
<dbReference type="Gene3D" id="1.10.10.2110">
    <property type="match status" value="1"/>
</dbReference>
<dbReference type="InterPro" id="IPR014001">
    <property type="entry name" value="Helicase_ATP-bd"/>
</dbReference>
<dbReference type="InterPro" id="IPR055180">
    <property type="entry name" value="HsdR_RecA-like_helicase_dom_2"/>
</dbReference>
<comment type="subunit">
    <text evidence="3 11">The type I restriction/modification system is composed of three polypeptides R, M and S.</text>
</comment>
<dbReference type="GO" id="GO:0009307">
    <property type="term" value="P:DNA restriction-modification system"/>
    <property type="evidence" value="ECO:0007669"/>
    <property type="project" value="UniProtKB-KW"/>
</dbReference>
<dbReference type="CDD" id="cd22332">
    <property type="entry name" value="HsdR_N"/>
    <property type="match status" value="1"/>
</dbReference>
<dbReference type="Pfam" id="PF12008">
    <property type="entry name" value="EcoR124_C"/>
    <property type="match status" value="1"/>
</dbReference>
<keyword evidence="6 11" id="KW-0680">Restriction system</keyword>
<dbReference type="Pfam" id="PF04313">
    <property type="entry name" value="HSDR_N"/>
    <property type="match status" value="1"/>
</dbReference>